<dbReference type="Pfam" id="PF09995">
    <property type="entry name" value="MPAB_Lcp_cat"/>
    <property type="match status" value="1"/>
</dbReference>
<dbReference type="PANTHER" id="PTHR36124:SF1">
    <property type="entry name" value="ER-BOUND OXYGENASE MPAB_MPAB'_RUBBER OXYGENASE CATALYTIC DOMAIN-CONTAINING PROTEIN"/>
    <property type="match status" value="1"/>
</dbReference>
<dbReference type="InterPro" id="IPR046366">
    <property type="entry name" value="MPAB"/>
</dbReference>
<organism evidence="2 3">
    <name type="scientific">Rhodococcoides corynebacterioides</name>
    <dbReference type="NCBI Taxonomy" id="53972"/>
    <lineage>
        <taxon>Bacteria</taxon>
        <taxon>Bacillati</taxon>
        <taxon>Actinomycetota</taxon>
        <taxon>Actinomycetes</taxon>
        <taxon>Mycobacteriales</taxon>
        <taxon>Nocardiaceae</taxon>
        <taxon>Rhodococcoides</taxon>
    </lineage>
</organism>
<evidence type="ECO:0000313" key="2">
    <source>
        <dbReference type="EMBL" id="MBM7417446.1"/>
    </source>
</evidence>
<protein>
    <recommendedName>
        <fullName evidence="1">ER-bound oxygenase mpaB/mpaB'/Rubber oxygenase catalytic domain-containing protein</fullName>
    </recommendedName>
</protein>
<evidence type="ECO:0000313" key="3">
    <source>
        <dbReference type="Proteomes" id="UP000703038"/>
    </source>
</evidence>
<proteinExistence type="predicted"/>
<accession>A0ABS2KZT8</accession>
<feature type="domain" description="ER-bound oxygenase mpaB/mpaB'/Rubber oxygenase catalytic" evidence="1">
    <location>
        <begin position="68"/>
        <end position="272"/>
    </location>
</feature>
<comment type="caution">
    <text evidence="2">The sequence shown here is derived from an EMBL/GenBank/DDBJ whole genome shotgun (WGS) entry which is preliminary data.</text>
</comment>
<reference evidence="2 3" key="1">
    <citation type="submission" date="2021-01" db="EMBL/GenBank/DDBJ databases">
        <title>Genomics of switchgrass bacterial isolates.</title>
        <authorList>
            <person name="Shade A."/>
        </authorList>
    </citation>
    <scope>NUCLEOTIDE SEQUENCE [LARGE SCALE GENOMIC DNA]</scope>
    <source>
        <strain evidence="2 3">PvP111</strain>
    </source>
</reference>
<dbReference type="RefSeq" id="WP_204870112.1">
    <property type="nucleotide sequence ID" value="NZ_JAFBBK010000001.1"/>
</dbReference>
<gene>
    <name evidence="2" type="ORF">JOE42_004179</name>
</gene>
<name>A0ABS2KZT8_9NOCA</name>
<keyword evidence="3" id="KW-1185">Reference proteome</keyword>
<dbReference type="PANTHER" id="PTHR36124">
    <property type="match status" value="1"/>
</dbReference>
<evidence type="ECO:0000259" key="1">
    <source>
        <dbReference type="Pfam" id="PF09995"/>
    </source>
</evidence>
<dbReference type="InterPro" id="IPR018713">
    <property type="entry name" value="MPAB/Lcp_cat_dom"/>
</dbReference>
<dbReference type="EMBL" id="JAFBBK010000001">
    <property type="protein sequence ID" value="MBM7417446.1"/>
    <property type="molecule type" value="Genomic_DNA"/>
</dbReference>
<sequence length="336" mass="38089">MSDTLPRGSRVSRKVRNVLGKALGAPALEDKHSRLKQIEKLDPVDDCVEVYRLFVDDFKASSAFAVTGGLFVTFAVPRISRILTQSRQFEDELQKRLVDTVLLDHHIHDKGFVPGLGRDSMRRVNEMHRQYDIHPEDYVFIGCWEAVSYIWYAENYGWRPVTEKEKLAAVTFVKLRARHMYGGEKKMPYPETLEAMETFCADYLDAQIAYEPQNKRLGATLLDYVLKDYPKILHRPIQAFFFSVGPDDRLITNCGFDLPSPRAKKISRKLMRLYAKLDPMPGGLTALAQDLVAKEYPDGYQVDLLGTHVNACPRARMSADDKSTVSMAPAASVPAQ</sequence>
<dbReference type="Proteomes" id="UP000703038">
    <property type="component" value="Unassembled WGS sequence"/>
</dbReference>